<dbReference type="InterPro" id="IPR012341">
    <property type="entry name" value="6hp_glycosidase-like_sf"/>
</dbReference>
<dbReference type="STRING" id="52441.SAMN05216302_100764"/>
<dbReference type="GO" id="GO:0005975">
    <property type="term" value="P:carbohydrate metabolic process"/>
    <property type="evidence" value="ECO:0007669"/>
    <property type="project" value="InterPro"/>
</dbReference>
<dbReference type="AlphaFoldDB" id="A0A1I3ZUG2"/>
<evidence type="ECO:0000313" key="2">
    <source>
        <dbReference type="Proteomes" id="UP000199533"/>
    </source>
</evidence>
<dbReference type="Gene3D" id="1.50.10.10">
    <property type="match status" value="1"/>
</dbReference>
<keyword evidence="1" id="KW-0378">Hydrolase</keyword>
<dbReference type="EMBL" id="FOSP01000007">
    <property type="protein sequence ID" value="SFK47540.1"/>
    <property type="molecule type" value="Genomic_DNA"/>
</dbReference>
<organism evidence="1 2">
    <name type="scientific">Nitrosomonas aestuarii</name>
    <dbReference type="NCBI Taxonomy" id="52441"/>
    <lineage>
        <taxon>Bacteria</taxon>
        <taxon>Pseudomonadati</taxon>
        <taxon>Pseudomonadota</taxon>
        <taxon>Betaproteobacteria</taxon>
        <taxon>Nitrosomonadales</taxon>
        <taxon>Nitrosomonadaceae</taxon>
        <taxon>Nitrosomonas</taxon>
    </lineage>
</organism>
<keyword evidence="2" id="KW-1185">Reference proteome</keyword>
<name>A0A1I3ZUG2_9PROT</name>
<evidence type="ECO:0000313" key="1">
    <source>
        <dbReference type="EMBL" id="SFK47540.1"/>
    </source>
</evidence>
<reference evidence="2" key="1">
    <citation type="submission" date="2016-10" db="EMBL/GenBank/DDBJ databases">
        <authorList>
            <person name="Varghese N."/>
            <person name="Submissions S."/>
        </authorList>
    </citation>
    <scope>NUCLEOTIDE SEQUENCE [LARGE SCALE GENOMIC DNA]</scope>
    <source>
        <strain evidence="2">Nm69</strain>
    </source>
</reference>
<sequence>MPILSGRISVSHSENSPLYVNSSMTHPLLSLKEIELAIEMLINRMDHIDSICDKNFPLFSPDAAGHWVTSQGGSWIGGFWSGWWWLRAHVTKSRSDLVKAAEICRRLSSKLDVDSINRSFIFWYGSALGSNWFGDMHAQTQVKSAITAIAATYNPELECFPLGAAMGGGEKGERSISIDSLAALIQLLGSGADEQHEIQTMLRRHVDTILGYCCDTQNQGAFHALASYSRRKFTPLDNAGVWSRGQAWAMLGLSRAAARWGEPYVTYAQTACEYWKNSRTDSLPSNYLNGSDKLLDPSSAVIASLAMISLADQIQEGDQWFMNAHKLITDVIYSQYFTGFQGNDVQGEKQNTDSGIFQGCCYRTSPGKEELVETPWGSFFLMVALCALARIIKPEDV</sequence>
<dbReference type="RefSeq" id="WP_244531808.1">
    <property type="nucleotide sequence ID" value="NZ_FOSP01000007.1"/>
</dbReference>
<dbReference type="InterPro" id="IPR008928">
    <property type="entry name" value="6-hairpin_glycosidase_sf"/>
</dbReference>
<dbReference type="GO" id="GO:0016787">
    <property type="term" value="F:hydrolase activity"/>
    <property type="evidence" value="ECO:0007669"/>
    <property type="project" value="UniProtKB-KW"/>
</dbReference>
<dbReference type="SUPFAM" id="SSF48208">
    <property type="entry name" value="Six-hairpin glycosidases"/>
    <property type="match status" value="1"/>
</dbReference>
<dbReference type="Proteomes" id="UP000199533">
    <property type="component" value="Unassembled WGS sequence"/>
</dbReference>
<gene>
    <name evidence="1" type="ORF">SAMN05216302_100764</name>
</gene>
<proteinExistence type="predicted"/>
<accession>A0A1I3ZUG2</accession>
<protein>
    <submittedName>
        <fullName evidence="1">Unsaturated chondroitin disaccharide hydrolase</fullName>
    </submittedName>
</protein>